<accession>A0A844H2C6</accession>
<dbReference type="AlphaFoldDB" id="A0A844H2C6"/>
<evidence type="ECO:0000313" key="10">
    <source>
        <dbReference type="Proteomes" id="UP000442533"/>
    </source>
</evidence>
<feature type="transmembrane region" description="Helical" evidence="7">
    <location>
        <begin position="258"/>
        <end position="276"/>
    </location>
</feature>
<organism evidence="9 10">
    <name type="scientific">Paracoccus limosus</name>
    <dbReference type="NCBI Taxonomy" id="913252"/>
    <lineage>
        <taxon>Bacteria</taxon>
        <taxon>Pseudomonadati</taxon>
        <taxon>Pseudomonadota</taxon>
        <taxon>Alphaproteobacteria</taxon>
        <taxon>Rhodobacterales</taxon>
        <taxon>Paracoccaceae</taxon>
        <taxon>Paracoccus</taxon>
    </lineage>
</organism>
<comment type="subcellular location">
    <subcellularLocation>
        <location evidence="1 7">Cell membrane</location>
        <topology evidence="1 7">Multi-pass membrane protein</topology>
    </subcellularLocation>
</comment>
<evidence type="ECO:0000256" key="1">
    <source>
        <dbReference type="ARBA" id="ARBA00004651"/>
    </source>
</evidence>
<gene>
    <name evidence="9" type="ORF">GL279_06065</name>
</gene>
<proteinExistence type="inferred from homology"/>
<dbReference type="SUPFAM" id="SSF161098">
    <property type="entry name" value="MetI-like"/>
    <property type="match status" value="1"/>
</dbReference>
<dbReference type="PROSITE" id="PS50928">
    <property type="entry name" value="ABC_TM1"/>
    <property type="match status" value="1"/>
</dbReference>
<keyword evidence="10" id="KW-1185">Reference proteome</keyword>
<name>A0A844H2C6_9RHOB</name>
<dbReference type="InterPro" id="IPR025966">
    <property type="entry name" value="OppC_N"/>
</dbReference>
<evidence type="ECO:0000256" key="2">
    <source>
        <dbReference type="ARBA" id="ARBA00022448"/>
    </source>
</evidence>
<evidence type="ECO:0000256" key="6">
    <source>
        <dbReference type="ARBA" id="ARBA00023136"/>
    </source>
</evidence>
<dbReference type="InterPro" id="IPR035906">
    <property type="entry name" value="MetI-like_sf"/>
</dbReference>
<keyword evidence="3" id="KW-1003">Cell membrane</keyword>
<feature type="transmembrane region" description="Helical" evidence="7">
    <location>
        <begin position="147"/>
        <end position="169"/>
    </location>
</feature>
<dbReference type="Pfam" id="PF12911">
    <property type="entry name" value="OppC_N"/>
    <property type="match status" value="1"/>
</dbReference>
<sequence>MAERASLWQRLRPQRGAMIGLWVLALLVVFVLLGPWLWRIAPTHIDIRARNQGLSWAHPLGTDQLGRDMMARLMAGGRISLAVAMAVMPITLGLGGLVGLLAGYFRRLDGVLMRLTELFLALPLLPLLLLMVTLFREPLARHLGPPGGSFVLIVLAIGLTSWMAVARILRGEVLALKERGFIEAARAIGTRPGAMLWRHVLPNVASPVVVAATLGMATAITTESALSFLGLGFPPDYPTLGRLLHDAMDQMQQYPLRALLPGLMIAVTVLAVNAVGEGLREALDPRSGSR</sequence>
<feature type="domain" description="ABC transmembrane type-1" evidence="8">
    <location>
        <begin position="77"/>
        <end position="276"/>
    </location>
</feature>
<dbReference type="Pfam" id="PF00528">
    <property type="entry name" value="BPD_transp_1"/>
    <property type="match status" value="1"/>
</dbReference>
<feature type="transmembrane region" description="Helical" evidence="7">
    <location>
        <begin position="21"/>
        <end position="38"/>
    </location>
</feature>
<keyword evidence="6 7" id="KW-0472">Membrane</keyword>
<comment type="similarity">
    <text evidence="7">Belongs to the binding-protein-dependent transport system permease family.</text>
</comment>
<feature type="transmembrane region" description="Helical" evidence="7">
    <location>
        <begin position="117"/>
        <end position="135"/>
    </location>
</feature>
<protein>
    <submittedName>
        <fullName evidence="9">ABC transporter permease subunit</fullName>
    </submittedName>
</protein>
<keyword evidence="2 7" id="KW-0813">Transport</keyword>
<evidence type="ECO:0000256" key="3">
    <source>
        <dbReference type="ARBA" id="ARBA00022475"/>
    </source>
</evidence>
<dbReference type="InterPro" id="IPR000515">
    <property type="entry name" value="MetI-like"/>
</dbReference>
<dbReference type="RefSeq" id="WP_155063724.1">
    <property type="nucleotide sequence ID" value="NZ_WMIF01000006.1"/>
</dbReference>
<evidence type="ECO:0000313" key="9">
    <source>
        <dbReference type="EMBL" id="MTH34165.1"/>
    </source>
</evidence>
<dbReference type="EMBL" id="WMIF01000006">
    <property type="protein sequence ID" value="MTH34165.1"/>
    <property type="molecule type" value="Genomic_DNA"/>
</dbReference>
<dbReference type="PANTHER" id="PTHR43386:SF23">
    <property type="entry name" value="ABC TRANSPORTER"/>
    <property type="match status" value="1"/>
</dbReference>
<feature type="transmembrane region" description="Helical" evidence="7">
    <location>
        <begin position="79"/>
        <end position="105"/>
    </location>
</feature>
<dbReference type="Gene3D" id="1.10.3720.10">
    <property type="entry name" value="MetI-like"/>
    <property type="match status" value="1"/>
</dbReference>
<reference evidence="9 10" key="1">
    <citation type="submission" date="2019-11" db="EMBL/GenBank/DDBJ databases">
        <authorList>
            <person name="Dong K."/>
        </authorList>
    </citation>
    <scope>NUCLEOTIDE SEQUENCE [LARGE SCALE GENOMIC DNA]</scope>
    <source>
        <strain evidence="9 10">JCM 17370</strain>
    </source>
</reference>
<dbReference type="CDD" id="cd06261">
    <property type="entry name" value="TM_PBP2"/>
    <property type="match status" value="1"/>
</dbReference>
<dbReference type="Proteomes" id="UP000442533">
    <property type="component" value="Unassembled WGS sequence"/>
</dbReference>
<evidence type="ECO:0000256" key="5">
    <source>
        <dbReference type="ARBA" id="ARBA00022989"/>
    </source>
</evidence>
<keyword evidence="5 7" id="KW-1133">Transmembrane helix</keyword>
<keyword evidence="4 7" id="KW-0812">Transmembrane</keyword>
<dbReference type="InterPro" id="IPR050366">
    <property type="entry name" value="BP-dependent_transpt_permease"/>
</dbReference>
<dbReference type="GO" id="GO:0005886">
    <property type="term" value="C:plasma membrane"/>
    <property type="evidence" value="ECO:0007669"/>
    <property type="project" value="UniProtKB-SubCell"/>
</dbReference>
<dbReference type="PANTHER" id="PTHR43386">
    <property type="entry name" value="OLIGOPEPTIDE TRANSPORT SYSTEM PERMEASE PROTEIN APPC"/>
    <property type="match status" value="1"/>
</dbReference>
<dbReference type="GO" id="GO:0055085">
    <property type="term" value="P:transmembrane transport"/>
    <property type="evidence" value="ECO:0007669"/>
    <property type="project" value="InterPro"/>
</dbReference>
<evidence type="ECO:0000256" key="7">
    <source>
        <dbReference type="RuleBase" id="RU363032"/>
    </source>
</evidence>
<comment type="caution">
    <text evidence="9">The sequence shown here is derived from an EMBL/GenBank/DDBJ whole genome shotgun (WGS) entry which is preliminary data.</text>
</comment>
<evidence type="ECO:0000256" key="4">
    <source>
        <dbReference type="ARBA" id="ARBA00022692"/>
    </source>
</evidence>
<dbReference type="OrthoDB" id="9766870at2"/>
<evidence type="ECO:0000259" key="8">
    <source>
        <dbReference type="PROSITE" id="PS50928"/>
    </source>
</evidence>